<gene>
    <name evidence="1" type="ORF">SDC9_95708</name>
</gene>
<dbReference type="AlphaFoldDB" id="A0A645A9L5"/>
<protein>
    <submittedName>
        <fullName evidence="1">Uncharacterized protein</fullName>
    </submittedName>
</protein>
<proteinExistence type="predicted"/>
<comment type="caution">
    <text evidence="1">The sequence shown here is derived from an EMBL/GenBank/DDBJ whole genome shotgun (WGS) entry which is preliminary data.</text>
</comment>
<dbReference type="EMBL" id="VSSQ01012333">
    <property type="protein sequence ID" value="MPM48981.1"/>
    <property type="molecule type" value="Genomic_DNA"/>
</dbReference>
<evidence type="ECO:0000313" key="1">
    <source>
        <dbReference type="EMBL" id="MPM48981.1"/>
    </source>
</evidence>
<organism evidence="1">
    <name type="scientific">bioreactor metagenome</name>
    <dbReference type="NCBI Taxonomy" id="1076179"/>
    <lineage>
        <taxon>unclassified sequences</taxon>
        <taxon>metagenomes</taxon>
        <taxon>ecological metagenomes</taxon>
    </lineage>
</organism>
<name>A0A645A9L5_9ZZZZ</name>
<reference evidence="1" key="1">
    <citation type="submission" date="2019-08" db="EMBL/GenBank/DDBJ databases">
        <authorList>
            <person name="Kucharzyk K."/>
            <person name="Murdoch R.W."/>
            <person name="Higgins S."/>
            <person name="Loffler F."/>
        </authorList>
    </citation>
    <scope>NUCLEOTIDE SEQUENCE</scope>
</reference>
<accession>A0A645A9L5</accession>
<sequence>MRISGGETLLVTIGDEAERWTVSAVDSRVVKLFDENGNYRQMPYANLQEMVAQGHVKVLERPLR</sequence>